<sequence>MKRNLIHTTAAMVTCIVAFAMVTPTLWAKKKVQQTHIAPASTLSYNDQRRFDYFFLEAVKQENAGRYASALALMNHCLEINPNAAEVYYMQAPYYAQLKNDSLALACLQKAASLRPDNATFTERLGQFYINSGNFDKAIETYERLTSNSKDRDNDDALNILGQLYNRKKDFHGVLRTLERLEQINGVTEETTLSKVRAYEMLDNKNAAYKALKQLSDDHPNDVNYRLMLGNWLMQNQKESAAHKIFTEVLAEDPDNSFAQASLYDYYRAKNDEAMAIQVRDKMLISPKTEAETKLSIMRQVVQDNEREGGDSTKVLALFDRITTANPNDADMAELKAAYMSVKKMPDSLINNALRRVIDIAPDNTGARLQLIQNLWKQQRWDDILALSKPAQAYNPEEMVFYYFEGIACYQKDQKDQALDAFRRGVTQINANSNKDIVSDFYELMGEILYQKGRVNEAFAAYDSCLQWKPDNIGCLNNYAYYLGEQGKDLDKAEAMSYRVIKDQPNNGTYLDTYAWLLFLKKRYAEAQVYIDQALKNDSTSLKSKVVLEHAGDIHAMNGNAEKAIEYWKMALKEGADKAVINRKIKLKKPF</sequence>
<dbReference type="InterPro" id="IPR051685">
    <property type="entry name" value="Ycf3/AcsC/BcsC/TPR_MFPF"/>
</dbReference>
<evidence type="ECO:0000313" key="5">
    <source>
        <dbReference type="Proteomes" id="UP000027442"/>
    </source>
</evidence>
<keyword evidence="1" id="KW-0677">Repeat</keyword>
<comment type="caution">
    <text evidence="4">The sequence shown here is derived from an EMBL/GenBank/DDBJ whole genome shotgun (WGS) entry which is preliminary data.</text>
</comment>
<dbReference type="HOGENOM" id="CLU_007251_3_1_10"/>
<dbReference type="Pfam" id="PF13181">
    <property type="entry name" value="TPR_8"/>
    <property type="match status" value="1"/>
</dbReference>
<feature type="repeat" description="TPR" evidence="3">
    <location>
        <begin position="439"/>
        <end position="472"/>
    </location>
</feature>
<dbReference type="PANTHER" id="PTHR44943">
    <property type="entry name" value="CELLULOSE SYNTHASE OPERON PROTEIN C"/>
    <property type="match status" value="1"/>
</dbReference>
<dbReference type="PROSITE" id="PS50005">
    <property type="entry name" value="TPR"/>
    <property type="match status" value="3"/>
</dbReference>
<dbReference type="PANTHER" id="PTHR44943:SF8">
    <property type="entry name" value="TPR REPEAT-CONTAINING PROTEIN MJ0263"/>
    <property type="match status" value="1"/>
</dbReference>
<dbReference type="eggNOG" id="COG0457">
    <property type="taxonomic scope" value="Bacteria"/>
</dbReference>
<reference evidence="4 5" key="1">
    <citation type="submission" date="2013-08" db="EMBL/GenBank/DDBJ databases">
        <authorList>
            <person name="Weinstock G."/>
            <person name="Sodergren E."/>
            <person name="Wylie T."/>
            <person name="Fulton L."/>
            <person name="Fulton R."/>
            <person name="Fronick C."/>
            <person name="O'Laughlin M."/>
            <person name="Godfrey J."/>
            <person name="Miner T."/>
            <person name="Herter B."/>
            <person name="Appelbaum E."/>
            <person name="Cordes M."/>
            <person name="Lek S."/>
            <person name="Wollam A."/>
            <person name="Pepin K.H."/>
            <person name="Palsikar V.B."/>
            <person name="Mitreva M."/>
            <person name="Wilson R.K."/>
        </authorList>
    </citation>
    <scope>NUCLEOTIDE SEQUENCE [LARGE SCALE GENOMIC DNA]</scope>
    <source>
        <strain evidence="4 5">ATCC 15930</strain>
    </source>
</reference>
<organism evidence="4 5">
    <name type="scientific">Hoylesella loescheii DSM 19665 = JCM 12249 = ATCC 15930</name>
    <dbReference type="NCBI Taxonomy" id="1122985"/>
    <lineage>
        <taxon>Bacteria</taxon>
        <taxon>Pseudomonadati</taxon>
        <taxon>Bacteroidota</taxon>
        <taxon>Bacteroidia</taxon>
        <taxon>Bacteroidales</taxon>
        <taxon>Prevotellaceae</taxon>
        <taxon>Hoylesella</taxon>
    </lineage>
</organism>
<accession>A0A069QFC5</accession>
<dbReference type="PATRIC" id="fig|1122985.7.peg.2381"/>
<name>A0A069QFC5_HOYLO</name>
<dbReference type="Gene3D" id="1.25.40.10">
    <property type="entry name" value="Tetratricopeptide repeat domain"/>
    <property type="match status" value="4"/>
</dbReference>
<dbReference type="RefSeq" id="WP_025789931.1">
    <property type="nucleotide sequence ID" value="NZ_KB899211.1"/>
</dbReference>
<dbReference type="Proteomes" id="UP000027442">
    <property type="component" value="Unassembled WGS sequence"/>
</dbReference>
<dbReference type="Pfam" id="PF14559">
    <property type="entry name" value="TPR_19"/>
    <property type="match status" value="1"/>
</dbReference>
<evidence type="ECO:0000256" key="1">
    <source>
        <dbReference type="ARBA" id="ARBA00022737"/>
    </source>
</evidence>
<dbReference type="InterPro" id="IPR011990">
    <property type="entry name" value="TPR-like_helical_dom_sf"/>
</dbReference>
<gene>
    <name evidence="4" type="ORF">HMPREF1991_02300</name>
</gene>
<dbReference type="EMBL" id="JNGW01000098">
    <property type="protein sequence ID" value="KDR51578.1"/>
    <property type="molecule type" value="Genomic_DNA"/>
</dbReference>
<evidence type="ECO:0000256" key="2">
    <source>
        <dbReference type="ARBA" id="ARBA00022803"/>
    </source>
</evidence>
<feature type="repeat" description="TPR" evidence="3">
    <location>
        <begin position="85"/>
        <end position="118"/>
    </location>
</feature>
<dbReference type="SMART" id="SM00028">
    <property type="entry name" value="TPR"/>
    <property type="match status" value="8"/>
</dbReference>
<dbReference type="AlphaFoldDB" id="A0A069QFC5"/>
<protein>
    <submittedName>
        <fullName evidence="4">Tetratricopeptide repeat protein</fullName>
    </submittedName>
</protein>
<evidence type="ECO:0000313" key="4">
    <source>
        <dbReference type="EMBL" id="KDR51578.1"/>
    </source>
</evidence>
<keyword evidence="2 3" id="KW-0802">TPR repeat</keyword>
<dbReference type="SUPFAM" id="SSF81901">
    <property type="entry name" value="HCP-like"/>
    <property type="match status" value="1"/>
</dbReference>
<proteinExistence type="predicted"/>
<keyword evidence="5" id="KW-1185">Reference proteome</keyword>
<feature type="repeat" description="TPR" evidence="3">
    <location>
        <begin position="119"/>
        <end position="152"/>
    </location>
</feature>
<dbReference type="InterPro" id="IPR019734">
    <property type="entry name" value="TPR_rpt"/>
</dbReference>
<evidence type="ECO:0000256" key="3">
    <source>
        <dbReference type="PROSITE-ProRule" id="PRU00339"/>
    </source>
</evidence>
<dbReference type="SUPFAM" id="SSF48452">
    <property type="entry name" value="TPR-like"/>
    <property type="match status" value="2"/>
</dbReference>